<organism evidence="1 2">
    <name type="scientific">Diphasiastrum complanatum</name>
    <name type="common">Issler's clubmoss</name>
    <name type="synonym">Lycopodium complanatum</name>
    <dbReference type="NCBI Taxonomy" id="34168"/>
    <lineage>
        <taxon>Eukaryota</taxon>
        <taxon>Viridiplantae</taxon>
        <taxon>Streptophyta</taxon>
        <taxon>Embryophyta</taxon>
        <taxon>Tracheophyta</taxon>
        <taxon>Lycopodiopsida</taxon>
        <taxon>Lycopodiales</taxon>
        <taxon>Lycopodiaceae</taxon>
        <taxon>Lycopodioideae</taxon>
        <taxon>Diphasiastrum</taxon>
    </lineage>
</organism>
<proteinExistence type="predicted"/>
<evidence type="ECO:0000313" key="1">
    <source>
        <dbReference type="EMBL" id="KAJ7550769.1"/>
    </source>
</evidence>
<protein>
    <submittedName>
        <fullName evidence="1">Uncharacterized protein</fullName>
    </submittedName>
</protein>
<reference evidence="2" key="1">
    <citation type="journal article" date="2024" name="Proc. Natl. Acad. Sci. U.S.A.">
        <title>Extraordinary preservation of gene collinearity over three hundred million years revealed in homosporous lycophytes.</title>
        <authorList>
            <person name="Li C."/>
            <person name="Wickell D."/>
            <person name="Kuo L.Y."/>
            <person name="Chen X."/>
            <person name="Nie B."/>
            <person name="Liao X."/>
            <person name="Peng D."/>
            <person name="Ji J."/>
            <person name="Jenkins J."/>
            <person name="Williams M."/>
            <person name="Shu S."/>
            <person name="Plott C."/>
            <person name="Barry K."/>
            <person name="Rajasekar S."/>
            <person name="Grimwood J."/>
            <person name="Han X."/>
            <person name="Sun S."/>
            <person name="Hou Z."/>
            <person name="He W."/>
            <person name="Dai G."/>
            <person name="Sun C."/>
            <person name="Schmutz J."/>
            <person name="Leebens-Mack J.H."/>
            <person name="Li F.W."/>
            <person name="Wang L."/>
        </authorList>
    </citation>
    <scope>NUCLEOTIDE SEQUENCE [LARGE SCALE GENOMIC DNA]</scope>
    <source>
        <strain evidence="2">cv. PW_Plant_1</strain>
    </source>
</reference>
<dbReference type="EMBL" id="CM055098">
    <property type="protein sequence ID" value="KAJ7550769.1"/>
    <property type="molecule type" value="Genomic_DNA"/>
</dbReference>
<keyword evidence="2" id="KW-1185">Reference proteome</keyword>
<dbReference type="Proteomes" id="UP001162992">
    <property type="component" value="Chromosome 7"/>
</dbReference>
<evidence type="ECO:0000313" key="2">
    <source>
        <dbReference type="Proteomes" id="UP001162992"/>
    </source>
</evidence>
<gene>
    <name evidence="1" type="ORF">O6H91_07G117600</name>
</gene>
<name>A0ACC2D8W2_DIPCM</name>
<accession>A0ACC2D8W2</accession>
<comment type="caution">
    <text evidence="1">The sequence shown here is derived from an EMBL/GenBank/DDBJ whole genome shotgun (WGS) entry which is preliminary data.</text>
</comment>
<sequence length="729" mass="81938">MVRFGHYIHENHIPEWKTHYIGYKLLKKTINQYAARTSNISEEEREEFITTFSKLLDSQIEKIVLFVIEKQGLLAKWLKYLSRRQTDAHCILVTNSEAQTHNELTENGTIIADVEAQSNVKLSEEYRNVGRELLRLLEYVEMNTTGLRKILKKFEKRVGFRLRERYLASRINHPYSQLQQVFRQVGIGALMATISQNLIQLRMETLNRDQRSNSFSLFGRPSLPSKVLEQEPIIKAIEGALHKLTREATFISFVANSLLIPEPEDQPEELEEKEYHFWSIQLNLCNTFLYMVNYYIVVPTSDLYAEQLHVPPTMNGVIIGAMPLTALVSSLVYSWWSNYSYTAPLIFSTLLLISGNFMYAVALYYNSVWLLIIGRGLSGLGGARAINRRFLVDHVPAKQLTSASAAFVIASSLGMAAGPSLAGILNNLDFKFGGAPVNNVTSPGWLMGFLWITYLILVIVCFKEPSRNSENLQDNSKPADSRDIKAKNVSSDYKLETPLLNKSGEDSTSLLEVVAVEPVEKEKPMQGFLELMKELTLPVRILLTIYFMLKFASEILISESSLVAQLYFDWSSAKAGLFVGGLGLTVLPICALVANNISNKYEDRVIILWSECFVGLGVIGSICYEPIFQYNIFQYMFSAILLFVSANVLEGVNMSLLSKVMSSRLSRGVFNCGFLSTEAGTLARAMADGLITLTGKAGVAYLLNLTMIPTLALVISTIFVTWTGYYSLY</sequence>